<accession>A0A1Q2YK21</accession>
<evidence type="ECO:0000313" key="2">
    <source>
        <dbReference type="EMBL" id="GAV29908.1"/>
    </source>
</evidence>
<keyword evidence="3" id="KW-1185">Reference proteome</keyword>
<dbReference type="Proteomes" id="UP000186136">
    <property type="component" value="Unassembled WGS sequence"/>
</dbReference>
<sequence length="137" mass="14224">MLRLSAVEDSFRNRIVPSNEGDNDADDTTGDRAAVGVAQLADAEQQEGDGKEEEQGEEGQGGFHGAQCQHEGEDGPANQVKAHAIAQLDWVLVGGGNVEPGNGDGAKGHPEAAVGAQSKGTESVLKCHLPHTGQQLY</sequence>
<evidence type="ECO:0000256" key="1">
    <source>
        <dbReference type="SAM" id="MobiDB-lite"/>
    </source>
</evidence>
<evidence type="ECO:0000313" key="3">
    <source>
        <dbReference type="Proteomes" id="UP000186136"/>
    </source>
</evidence>
<reference evidence="2 3" key="1">
    <citation type="submission" date="2016-08" db="EMBL/GenBank/DDBJ databases">
        <title>Whole genome shotgun sequence of Pichia membranifaciens KS47-1.</title>
        <authorList>
            <person name="Konishi M."/>
            <person name="Ishida M."/>
            <person name="Arakawa T."/>
            <person name="Kato Y."/>
            <person name="Horiuchi J."/>
        </authorList>
    </citation>
    <scope>NUCLEOTIDE SEQUENCE [LARGE SCALE GENOMIC DNA]</scope>
    <source>
        <strain evidence="2 3">KS47-1</strain>
    </source>
</reference>
<protein>
    <submittedName>
        <fullName evidence="2">Uncharacterized protein</fullName>
    </submittedName>
</protein>
<dbReference type="AlphaFoldDB" id="A0A1Q2YK21"/>
<comment type="caution">
    <text evidence="2">The sequence shown here is derived from an EMBL/GenBank/DDBJ whole genome shotgun (WGS) entry which is preliminary data.</text>
</comment>
<proteinExistence type="predicted"/>
<name>A0A1Q2YK21_9ASCO</name>
<feature type="region of interest" description="Disordered" evidence="1">
    <location>
        <begin position="1"/>
        <end position="81"/>
    </location>
</feature>
<feature type="compositionally biased region" description="Acidic residues" evidence="1">
    <location>
        <begin position="44"/>
        <end position="57"/>
    </location>
</feature>
<dbReference type="EMBL" id="BDGI01000146">
    <property type="protein sequence ID" value="GAV29908.1"/>
    <property type="molecule type" value="Genomic_DNA"/>
</dbReference>
<organism evidence="2 3">
    <name type="scientific">Pichia membranifaciens</name>
    <dbReference type="NCBI Taxonomy" id="4926"/>
    <lineage>
        <taxon>Eukaryota</taxon>
        <taxon>Fungi</taxon>
        <taxon>Dikarya</taxon>
        <taxon>Ascomycota</taxon>
        <taxon>Saccharomycotina</taxon>
        <taxon>Pichiomycetes</taxon>
        <taxon>Pichiales</taxon>
        <taxon>Pichiaceae</taxon>
        <taxon>Pichia</taxon>
    </lineage>
</organism>
<gene>
    <name evidence="2" type="ORF">PMKS-003414</name>
</gene>